<reference evidence="5 6" key="1">
    <citation type="submission" date="2021-06" db="EMBL/GenBank/DDBJ databases">
        <title>Bacterium isolated from marine sediment.</title>
        <authorList>
            <person name="Zhu K.-L."/>
            <person name="Du Z.-J."/>
            <person name="Liang Q.-Y."/>
        </authorList>
    </citation>
    <scope>NUCLEOTIDE SEQUENCE [LARGE SCALE GENOMIC DNA]</scope>
    <source>
        <strain evidence="5 6">A346</strain>
    </source>
</reference>
<comment type="pathway">
    <text evidence="1">Amino-acid biosynthesis; L-arginine biosynthesis; L-arginine from L-ornithine and carbamoyl phosphate: step 3/3.</text>
</comment>
<dbReference type="Pfam" id="PF00206">
    <property type="entry name" value="Lyase_1"/>
    <property type="match status" value="1"/>
</dbReference>
<comment type="subcellular location">
    <subcellularLocation>
        <location evidence="1">Cytoplasm</location>
    </subcellularLocation>
</comment>
<dbReference type="PANTHER" id="PTHR43814:SF1">
    <property type="entry name" value="ARGININOSUCCINATE LYASE"/>
    <property type="match status" value="1"/>
</dbReference>
<gene>
    <name evidence="1 5" type="primary">argH</name>
    <name evidence="5" type="ORF">KTN04_11555</name>
</gene>
<name>A0ABS6MCG5_9GAMM</name>
<keyword evidence="1" id="KW-0028">Amino-acid biosynthesis</keyword>
<dbReference type="InterPro" id="IPR020557">
    <property type="entry name" value="Fumarate_lyase_CS"/>
</dbReference>
<dbReference type="EC" id="4.3.2.1" evidence="1 2"/>
<dbReference type="NCBIfam" id="TIGR00838">
    <property type="entry name" value="argH"/>
    <property type="match status" value="1"/>
</dbReference>
<organism evidence="5 6">
    <name type="scientific">Marinobacterium weihaiense</name>
    <dbReference type="NCBI Taxonomy" id="2851016"/>
    <lineage>
        <taxon>Bacteria</taxon>
        <taxon>Pseudomonadati</taxon>
        <taxon>Pseudomonadota</taxon>
        <taxon>Gammaproteobacteria</taxon>
        <taxon>Oceanospirillales</taxon>
        <taxon>Oceanospirillaceae</taxon>
        <taxon>Marinobacterium</taxon>
    </lineage>
</organism>
<keyword evidence="6" id="KW-1185">Reference proteome</keyword>
<dbReference type="InterPro" id="IPR009049">
    <property type="entry name" value="Argininosuccinate_lyase"/>
</dbReference>
<feature type="domain" description="Argininosuccinate lyase C-terminal" evidence="4">
    <location>
        <begin position="368"/>
        <end position="436"/>
    </location>
</feature>
<dbReference type="RefSeq" id="WP_217335387.1">
    <property type="nucleotide sequence ID" value="NZ_JAHQZT010000014.1"/>
</dbReference>
<protein>
    <recommendedName>
        <fullName evidence="1 2">Argininosuccinate lyase</fullName>
        <shortName evidence="1">ASAL</shortName>
        <ecNumber evidence="1 2">4.3.2.1</ecNumber>
    </recommendedName>
    <alternativeName>
        <fullName evidence="1">Arginosuccinase</fullName>
    </alternativeName>
</protein>
<dbReference type="PANTHER" id="PTHR43814">
    <property type="entry name" value="ARGININOSUCCINATE LYASE"/>
    <property type="match status" value="1"/>
</dbReference>
<keyword evidence="1" id="KW-0055">Arginine biosynthesis</keyword>
<dbReference type="HAMAP" id="MF_00006">
    <property type="entry name" value="Arg_succ_lyase"/>
    <property type="match status" value="1"/>
</dbReference>
<keyword evidence="1" id="KW-0963">Cytoplasm</keyword>
<evidence type="ECO:0000256" key="1">
    <source>
        <dbReference type="HAMAP-Rule" id="MF_00006"/>
    </source>
</evidence>
<dbReference type="InterPro" id="IPR022761">
    <property type="entry name" value="Fumarate_lyase_N"/>
</dbReference>
<dbReference type="CDD" id="cd01359">
    <property type="entry name" value="Argininosuccinate_lyase"/>
    <property type="match status" value="1"/>
</dbReference>
<evidence type="ECO:0000259" key="3">
    <source>
        <dbReference type="Pfam" id="PF00206"/>
    </source>
</evidence>
<evidence type="ECO:0000313" key="5">
    <source>
        <dbReference type="EMBL" id="MBV0933980.1"/>
    </source>
</evidence>
<evidence type="ECO:0000256" key="2">
    <source>
        <dbReference type="NCBIfam" id="TIGR00838"/>
    </source>
</evidence>
<accession>A0ABS6MCG5</accession>
<comment type="catalytic activity">
    <reaction evidence="1">
        <text>2-(N(omega)-L-arginino)succinate = fumarate + L-arginine</text>
        <dbReference type="Rhea" id="RHEA:24020"/>
        <dbReference type="ChEBI" id="CHEBI:29806"/>
        <dbReference type="ChEBI" id="CHEBI:32682"/>
        <dbReference type="ChEBI" id="CHEBI:57472"/>
        <dbReference type="EC" id="4.3.2.1"/>
    </reaction>
</comment>
<sequence>MSQTTNQQWGGRFNEPTDAFVARFTASVDFDQRLYKQDIQGSVAHARMLAKVGVLTEDERDAIIRGLGEIRVEIERGEFEWSVALEDVHMNIEAALTKKIGITGKKLHTGRSRNDQVATDIRLYMRDEIDLILSEISRLQQGLLDLAEQEADTIMPGFTHLQTAQPVTFGHHLLAWFEMLSRDYERFADCRKRVNVMPLGAAALAGTTYPIDRAYTAELLQFDAPAGNSLDAVSDRDFGIEFCAAASVLLMHMTRMSEELVLWTSAQFNFINLPDRFCTGSSIMPQKKNPDVPELVRGKSGRVYGHLMSLLTLMKSQPLAYNKDNQEDKEPLFDAVDTVKGCLRAFGDMVPAIESRKDEMREAARRGFSTATDLADYLVRKGVAFRDAHEIVGLSVAYGIKTGKDLSDMTLDELQQFSDTIEQDVFEVLTLEGSVAARNHIGGTAPDQVRAAVIRGRDLLAARAD</sequence>
<dbReference type="GO" id="GO:0004056">
    <property type="term" value="F:argininosuccinate lyase activity"/>
    <property type="evidence" value="ECO:0007669"/>
    <property type="project" value="UniProtKB-EC"/>
</dbReference>
<evidence type="ECO:0000259" key="4">
    <source>
        <dbReference type="Pfam" id="PF14698"/>
    </source>
</evidence>
<dbReference type="Pfam" id="PF14698">
    <property type="entry name" value="ASL_C2"/>
    <property type="match status" value="1"/>
</dbReference>
<comment type="similarity">
    <text evidence="1">Belongs to the lyase 1 family. Argininosuccinate lyase subfamily.</text>
</comment>
<dbReference type="Proteomes" id="UP000755551">
    <property type="component" value="Unassembled WGS sequence"/>
</dbReference>
<comment type="caution">
    <text evidence="5">The sequence shown here is derived from an EMBL/GenBank/DDBJ whole genome shotgun (WGS) entry which is preliminary data.</text>
</comment>
<dbReference type="EMBL" id="JAHQZT010000014">
    <property type="protein sequence ID" value="MBV0933980.1"/>
    <property type="molecule type" value="Genomic_DNA"/>
</dbReference>
<proteinExistence type="inferred from homology"/>
<dbReference type="PROSITE" id="PS00163">
    <property type="entry name" value="FUMARATE_LYASES"/>
    <property type="match status" value="1"/>
</dbReference>
<keyword evidence="1 5" id="KW-0456">Lyase</keyword>
<dbReference type="InterPro" id="IPR029419">
    <property type="entry name" value="Arg_succ_lyase_C"/>
</dbReference>
<feature type="domain" description="Fumarate lyase N-terminal" evidence="3">
    <location>
        <begin position="11"/>
        <end position="305"/>
    </location>
</feature>
<evidence type="ECO:0000313" key="6">
    <source>
        <dbReference type="Proteomes" id="UP000755551"/>
    </source>
</evidence>